<evidence type="ECO:0000259" key="2">
    <source>
        <dbReference type="PROSITE" id="PS50837"/>
    </source>
</evidence>
<protein>
    <recommendedName>
        <fullName evidence="2">NACHT domain-containing protein</fullName>
    </recommendedName>
</protein>
<dbReference type="Pfam" id="PF24883">
    <property type="entry name" value="NPHP3_N"/>
    <property type="match status" value="1"/>
</dbReference>
<feature type="domain" description="NACHT" evidence="2">
    <location>
        <begin position="44"/>
        <end position="188"/>
    </location>
</feature>
<organism evidence="3 4">
    <name type="scientific">Hyaloscypha variabilis (strain UAMH 11265 / GT02V1 / F)</name>
    <name type="common">Meliniomyces variabilis</name>
    <dbReference type="NCBI Taxonomy" id="1149755"/>
    <lineage>
        <taxon>Eukaryota</taxon>
        <taxon>Fungi</taxon>
        <taxon>Dikarya</taxon>
        <taxon>Ascomycota</taxon>
        <taxon>Pezizomycotina</taxon>
        <taxon>Leotiomycetes</taxon>
        <taxon>Helotiales</taxon>
        <taxon>Hyaloscyphaceae</taxon>
        <taxon>Hyaloscypha</taxon>
        <taxon>Hyaloscypha variabilis</taxon>
    </lineage>
</organism>
<dbReference type="OrthoDB" id="3539865at2759"/>
<dbReference type="SUPFAM" id="SSF52540">
    <property type="entry name" value="P-loop containing nucleoside triphosphate hydrolases"/>
    <property type="match status" value="1"/>
</dbReference>
<keyword evidence="1" id="KW-0677">Repeat</keyword>
<evidence type="ECO:0000313" key="3">
    <source>
        <dbReference type="EMBL" id="PMD38693.1"/>
    </source>
</evidence>
<dbReference type="Gene3D" id="3.40.50.300">
    <property type="entry name" value="P-loop containing nucleotide triphosphate hydrolases"/>
    <property type="match status" value="1"/>
</dbReference>
<feature type="non-terminal residue" evidence="3">
    <location>
        <position position="313"/>
    </location>
</feature>
<proteinExistence type="predicted"/>
<dbReference type="STRING" id="1149755.A0A2J6RJI8"/>
<evidence type="ECO:0000313" key="4">
    <source>
        <dbReference type="Proteomes" id="UP000235786"/>
    </source>
</evidence>
<dbReference type="Proteomes" id="UP000235786">
    <property type="component" value="Unassembled WGS sequence"/>
</dbReference>
<reference evidence="3 4" key="1">
    <citation type="submission" date="2016-04" db="EMBL/GenBank/DDBJ databases">
        <title>A degradative enzymes factory behind the ericoid mycorrhizal symbiosis.</title>
        <authorList>
            <consortium name="DOE Joint Genome Institute"/>
            <person name="Martino E."/>
            <person name="Morin E."/>
            <person name="Grelet G."/>
            <person name="Kuo A."/>
            <person name="Kohler A."/>
            <person name="Daghino S."/>
            <person name="Barry K."/>
            <person name="Choi C."/>
            <person name="Cichocki N."/>
            <person name="Clum A."/>
            <person name="Copeland A."/>
            <person name="Hainaut M."/>
            <person name="Haridas S."/>
            <person name="Labutti K."/>
            <person name="Lindquist E."/>
            <person name="Lipzen A."/>
            <person name="Khouja H.-R."/>
            <person name="Murat C."/>
            <person name="Ohm R."/>
            <person name="Olson A."/>
            <person name="Spatafora J."/>
            <person name="Veneault-Fourrey C."/>
            <person name="Henrissat B."/>
            <person name="Grigoriev I."/>
            <person name="Martin F."/>
            <person name="Perotto S."/>
        </authorList>
    </citation>
    <scope>NUCLEOTIDE SEQUENCE [LARGE SCALE GENOMIC DNA]</scope>
    <source>
        <strain evidence="3 4">F</strain>
    </source>
</reference>
<evidence type="ECO:0000256" key="1">
    <source>
        <dbReference type="ARBA" id="ARBA00022737"/>
    </source>
</evidence>
<gene>
    <name evidence="3" type="ORF">L207DRAFT_379898</name>
</gene>
<dbReference type="PANTHER" id="PTHR10039:SF16">
    <property type="entry name" value="GPI INOSITOL-DEACYLASE"/>
    <property type="match status" value="1"/>
</dbReference>
<keyword evidence="4" id="KW-1185">Reference proteome</keyword>
<dbReference type="InterPro" id="IPR027417">
    <property type="entry name" value="P-loop_NTPase"/>
</dbReference>
<sequence>ILQWLSVADPRSNHERACKSHKAGTGDWFTKGPKYRDWLAKPNSFFWLNGKAGCGKTVLSSTIIEKTVVYCDENEGCVLAYFYFSFTDTAKQQCSNMLSSLLEQLASQVDTAPECLISLHRTYQRGVPPIEPLQKCLQTLLISMPFQHAYLIVDALDEIPGTEGREEACKLLDELSQSTKAHVLVTSRRERDITEYMSECKEVTDISIQNRQVDNDILLYIREQLKEDKKLKKWAAWHTEIEEVLSSKADGMFRWAACQLDTLKKCPSIKRVRDALQNLPKTLDETYERILLETDEEYRDVIVEALRWLCFSE</sequence>
<accession>A0A2J6RJI8</accession>
<dbReference type="AlphaFoldDB" id="A0A2J6RJI8"/>
<feature type="non-terminal residue" evidence="3">
    <location>
        <position position="1"/>
    </location>
</feature>
<dbReference type="PROSITE" id="PS50837">
    <property type="entry name" value="NACHT"/>
    <property type="match status" value="1"/>
</dbReference>
<dbReference type="InterPro" id="IPR007111">
    <property type="entry name" value="NACHT_NTPase"/>
</dbReference>
<name>A0A2J6RJI8_HYAVF</name>
<dbReference type="PANTHER" id="PTHR10039">
    <property type="entry name" value="AMELOGENIN"/>
    <property type="match status" value="1"/>
</dbReference>
<dbReference type="InterPro" id="IPR056884">
    <property type="entry name" value="NPHP3-like_N"/>
</dbReference>
<dbReference type="EMBL" id="KZ613947">
    <property type="protein sequence ID" value="PMD38693.1"/>
    <property type="molecule type" value="Genomic_DNA"/>
</dbReference>